<accession>A0A5B8C8V4</accession>
<dbReference type="PANTHER" id="PTHR43591:SF24">
    <property type="entry name" value="2-METHOXY-6-POLYPRENYL-1,4-BENZOQUINOL METHYLASE, MITOCHONDRIAL"/>
    <property type="match status" value="1"/>
</dbReference>
<feature type="domain" description="Methyltransferase type 11" evidence="1">
    <location>
        <begin position="25"/>
        <end position="119"/>
    </location>
</feature>
<dbReference type="InterPro" id="IPR013216">
    <property type="entry name" value="Methyltransf_11"/>
</dbReference>
<name>A0A5B8C8V4_9MICO</name>
<dbReference type="EMBL" id="CP040915">
    <property type="protein sequence ID" value="QDC26517.1"/>
    <property type="molecule type" value="Genomic_DNA"/>
</dbReference>
<proteinExistence type="predicted"/>
<evidence type="ECO:0000313" key="3">
    <source>
        <dbReference type="Proteomes" id="UP000314616"/>
    </source>
</evidence>
<dbReference type="Gene3D" id="3.40.50.150">
    <property type="entry name" value="Vaccinia Virus protein VP39"/>
    <property type="match status" value="1"/>
</dbReference>
<dbReference type="Proteomes" id="UP000314616">
    <property type="component" value="Chromosome"/>
</dbReference>
<dbReference type="PANTHER" id="PTHR43591">
    <property type="entry name" value="METHYLTRANSFERASE"/>
    <property type="match status" value="1"/>
</dbReference>
<dbReference type="GO" id="GO:0008757">
    <property type="term" value="F:S-adenosylmethionine-dependent methyltransferase activity"/>
    <property type="evidence" value="ECO:0007669"/>
    <property type="project" value="InterPro"/>
</dbReference>
<evidence type="ECO:0000259" key="1">
    <source>
        <dbReference type="Pfam" id="PF08241"/>
    </source>
</evidence>
<dbReference type="KEGG" id="gyu:FE374_04775"/>
<evidence type="ECO:0000313" key="2">
    <source>
        <dbReference type="EMBL" id="QDC26517.1"/>
    </source>
</evidence>
<organism evidence="2 3">
    <name type="scientific">Georgenia yuyongxinii</name>
    <dbReference type="NCBI Taxonomy" id="2589797"/>
    <lineage>
        <taxon>Bacteria</taxon>
        <taxon>Bacillati</taxon>
        <taxon>Actinomycetota</taxon>
        <taxon>Actinomycetes</taxon>
        <taxon>Micrococcales</taxon>
        <taxon>Bogoriellaceae</taxon>
        <taxon>Georgenia</taxon>
    </lineage>
</organism>
<reference evidence="2 3" key="1">
    <citation type="submission" date="2019-05" db="EMBL/GenBank/DDBJ databases">
        <title>Georgenia *** sp. nov., and Georgenia *** sp. nov., isolated from the intestinal contents of plateau pika (Ochotona curzoniae) in the Qinghai-Tibet plateau of China.</title>
        <authorList>
            <person name="Tian Z."/>
        </authorList>
    </citation>
    <scope>NUCLEOTIDE SEQUENCE [LARGE SCALE GENOMIC DNA]</scope>
    <source>
        <strain evidence="2 3">Z443</strain>
    </source>
</reference>
<dbReference type="CDD" id="cd02440">
    <property type="entry name" value="AdoMet_MTases"/>
    <property type="match status" value="1"/>
</dbReference>
<gene>
    <name evidence="2" type="ORF">FE374_04775</name>
</gene>
<dbReference type="OrthoDB" id="9795634at2"/>
<dbReference type="AlphaFoldDB" id="A0A5B8C8V4"/>
<dbReference type="Pfam" id="PF08241">
    <property type="entry name" value="Methyltransf_11"/>
    <property type="match status" value="1"/>
</dbReference>
<protein>
    <submittedName>
        <fullName evidence="2">Class I SAM-dependent methyltransferase</fullName>
    </submittedName>
</protein>
<dbReference type="SUPFAM" id="SSF53335">
    <property type="entry name" value="S-adenosyl-L-methionine-dependent methyltransferases"/>
    <property type="match status" value="1"/>
</dbReference>
<dbReference type="InterPro" id="IPR029063">
    <property type="entry name" value="SAM-dependent_MTases_sf"/>
</dbReference>
<dbReference type="GO" id="GO:0032259">
    <property type="term" value="P:methylation"/>
    <property type="evidence" value="ECO:0007669"/>
    <property type="project" value="UniProtKB-KW"/>
</dbReference>
<keyword evidence="2" id="KW-0489">Methyltransferase</keyword>
<sequence length="248" mass="26398">MGRWSRPLAAAFVEWLGAPDGLEWLDVGCGTGAVTAAIVTGAAPSAVLAIDPSPGFVATARRLTASPLARFTVGDAATLPMGDDAVDRCVSGLVVNFLPDASAAVAEMRRVTRRGGWVAAYVWDYAGGMELLREFWAAAVTVDPGAAQMDERHRFPLCAPGPLGELWRSAGLDGVESRPLTVSTHFPDFDDLWAPFLGGQGPAPAYVGSLTPERRPALARELRRRLHPSADGAIELTARAWAVRGRRR</sequence>
<keyword evidence="2" id="KW-0808">Transferase</keyword>